<protein>
    <submittedName>
        <fullName evidence="1">Uncharacterized protein</fullName>
    </submittedName>
</protein>
<dbReference type="RefSeq" id="WP_256622637.1">
    <property type="nucleotide sequence ID" value="NZ_JTEO01000004.1"/>
</dbReference>
<accession>A0AAE3KY96</accession>
<dbReference type="AlphaFoldDB" id="A0AAE3KY96"/>
<gene>
    <name evidence="1" type="ORF">PV02_06760</name>
</gene>
<dbReference type="Proteomes" id="UP001206983">
    <property type="component" value="Unassembled WGS sequence"/>
</dbReference>
<name>A0AAE3KY96_9EURY</name>
<proteinExistence type="predicted"/>
<reference evidence="1 2" key="1">
    <citation type="journal article" date="2011" name="Appl. Environ. Microbiol.">
        <title>Methanogenic archaea isolated from Taiwan's Chelungpu fault.</title>
        <authorList>
            <person name="Wu S.Y."/>
            <person name="Lai M.C."/>
        </authorList>
    </citation>
    <scope>NUCLEOTIDE SEQUENCE [LARGE SCALE GENOMIC DNA]</scope>
    <source>
        <strain evidence="1 2">St545Mb</strain>
    </source>
</reference>
<keyword evidence="2" id="KW-1185">Reference proteome</keyword>
<organism evidence="1 2">
    <name type="scientific">Methanolobus chelungpuianus</name>
    <dbReference type="NCBI Taxonomy" id="502115"/>
    <lineage>
        <taxon>Archaea</taxon>
        <taxon>Methanobacteriati</taxon>
        <taxon>Methanobacteriota</taxon>
        <taxon>Stenosarchaea group</taxon>
        <taxon>Methanomicrobia</taxon>
        <taxon>Methanosarcinales</taxon>
        <taxon>Methanosarcinaceae</taxon>
        <taxon>Methanolobus</taxon>
    </lineage>
</organism>
<evidence type="ECO:0000313" key="2">
    <source>
        <dbReference type="Proteomes" id="UP001206983"/>
    </source>
</evidence>
<sequence length="162" mass="17806">MAFTKKPDKQKEQMEESKAQVAAAYAGLDPSFLQAIQDAGNDGFMVPDPNVDLTRDLAKIALGIKEYRDSLPQMTNLEHPVQSTCLTANMTDLELMRAMGMSQHVYNILKGDNLYVSGFAGMLKTRMGIIYPGAAGVELHPRVSVLGSLFARLNMLREAGKR</sequence>
<evidence type="ECO:0000313" key="1">
    <source>
        <dbReference type="EMBL" id="MCQ6962794.1"/>
    </source>
</evidence>
<comment type="caution">
    <text evidence="1">The sequence shown here is derived from an EMBL/GenBank/DDBJ whole genome shotgun (WGS) entry which is preliminary data.</text>
</comment>
<dbReference type="EMBL" id="JTEO01000004">
    <property type="protein sequence ID" value="MCQ6962794.1"/>
    <property type="molecule type" value="Genomic_DNA"/>
</dbReference>